<dbReference type="PANTHER" id="PTHR43133:SF57">
    <property type="entry name" value="RNA POLYMERASE SIGMA-70 FACTOR"/>
    <property type="match status" value="1"/>
</dbReference>
<evidence type="ECO:0000259" key="6">
    <source>
        <dbReference type="Pfam" id="PF04542"/>
    </source>
</evidence>
<comment type="caution">
    <text evidence="8">The sequence shown here is derived from an EMBL/GenBank/DDBJ whole genome shotgun (WGS) entry which is preliminary data.</text>
</comment>
<keyword evidence="9" id="KW-1185">Reference proteome</keyword>
<feature type="domain" description="RNA polymerase sigma-70 region 4" evidence="7">
    <location>
        <begin position="154"/>
        <end position="200"/>
    </location>
</feature>
<feature type="domain" description="RNA polymerase sigma-70 region 2" evidence="6">
    <location>
        <begin position="50"/>
        <end position="116"/>
    </location>
</feature>
<dbReference type="PANTHER" id="PTHR43133">
    <property type="entry name" value="RNA POLYMERASE ECF-TYPE SIGMA FACTO"/>
    <property type="match status" value="1"/>
</dbReference>
<evidence type="ECO:0000256" key="3">
    <source>
        <dbReference type="ARBA" id="ARBA00023082"/>
    </source>
</evidence>
<dbReference type="InterPro" id="IPR039425">
    <property type="entry name" value="RNA_pol_sigma-70-like"/>
</dbReference>
<organism evidence="8 9">
    <name type="scientific">Phytoactinopolyspora halophila</name>
    <dbReference type="NCBI Taxonomy" id="1981511"/>
    <lineage>
        <taxon>Bacteria</taxon>
        <taxon>Bacillati</taxon>
        <taxon>Actinomycetota</taxon>
        <taxon>Actinomycetes</taxon>
        <taxon>Jiangellales</taxon>
        <taxon>Jiangellaceae</taxon>
        <taxon>Phytoactinopolyspora</taxon>
    </lineage>
</organism>
<keyword evidence="2" id="KW-0805">Transcription regulation</keyword>
<keyword evidence="3" id="KW-0731">Sigma factor</keyword>
<dbReference type="Pfam" id="PF04542">
    <property type="entry name" value="Sigma70_r2"/>
    <property type="match status" value="1"/>
</dbReference>
<dbReference type="AlphaFoldDB" id="A0A329QAC7"/>
<name>A0A329QAC7_9ACTN</name>
<dbReference type="GO" id="GO:0016987">
    <property type="term" value="F:sigma factor activity"/>
    <property type="evidence" value="ECO:0007669"/>
    <property type="project" value="UniProtKB-KW"/>
</dbReference>
<accession>A0A329QAC7</accession>
<evidence type="ECO:0000256" key="4">
    <source>
        <dbReference type="ARBA" id="ARBA00023125"/>
    </source>
</evidence>
<evidence type="ECO:0000259" key="7">
    <source>
        <dbReference type="Pfam" id="PF04545"/>
    </source>
</evidence>
<keyword evidence="4" id="KW-0238">DNA-binding</keyword>
<dbReference type="InterPro" id="IPR014284">
    <property type="entry name" value="RNA_pol_sigma-70_dom"/>
</dbReference>
<dbReference type="InterPro" id="IPR007627">
    <property type="entry name" value="RNA_pol_sigma70_r2"/>
</dbReference>
<dbReference type="EMBL" id="QMIG01000047">
    <property type="protein sequence ID" value="RAW09286.1"/>
    <property type="molecule type" value="Genomic_DNA"/>
</dbReference>
<evidence type="ECO:0000313" key="9">
    <source>
        <dbReference type="Proteomes" id="UP000250462"/>
    </source>
</evidence>
<keyword evidence="5" id="KW-0804">Transcription</keyword>
<dbReference type="InterPro" id="IPR007630">
    <property type="entry name" value="RNA_pol_sigma70_r4"/>
</dbReference>
<dbReference type="InterPro" id="IPR013325">
    <property type="entry name" value="RNA_pol_sigma_r2"/>
</dbReference>
<dbReference type="GO" id="GO:0006352">
    <property type="term" value="P:DNA-templated transcription initiation"/>
    <property type="evidence" value="ECO:0007669"/>
    <property type="project" value="InterPro"/>
</dbReference>
<dbReference type="Proteomes" id="UP000250462">
    <property type="component" value="Unassembled WGS sequence"/>
</dbReference>
<gene>
    <name evidence="8" type="ORF">DPM12_21775</name>
</gene>
<evidence type="ECO:0000256" key="1">
    <source>
        <dbReference type="ARBA" id="ARBA00010641"/>
    </source>
</evidence>
<dbReference type="Gene3D" id="1.10.10.10">
    <property type="entry name" value="Winged helix-like DNA-binding domain superfamily/Winged helix DNA-binding domain"/>
    <property type="match status" value="1"/>
</dbReference>
<sequence>MTVHVPCGTRLAITRMKVRAPRRIKLSIGDDFDVVLEAARSGAPWAFERLYHDLAPAVYGYIRLQGSAEPEDLCSEVFMGVFAGLSSFDGSEQQFRSWVFTIAHRRLTDERRRFSRRPTVPTSDADVLDRLGGDAEKEALDALGSRHVHELCSELTAEQRDVLFLRVVADLSVEQVAGVVGRSNGAVKALQRRALTALREKIAREGVTL</sequence>
<dbReference type="InterPro" id="IPR013324">
    <property type="entry name" value="RNA_pol_sigma_r3/r4-like"/>
</dbReference>
<evidence type="ECO:0000256" key="5">
    <source>
        <dbReference type="ARBA" id="ARBA00023163"/>
    </source>
</evidence>
<reference evidence="8 9" key="1">
    <citation type="submission" date="2018-06" db="EMBL/GenBank/DDBJ databases">
        <title>Phytoactinopolyspora halophila sp. nov., a novel halophilic actinomycete isolated from a saline soil in China.</title>
        <authorList>
            <person name="Tang S.-K."/>
        </authorList>
    </citation>
    <scope>NUCLEOTIDE SEQUENCE [LARGE SCALE GENOMIC DNA]</scope>
    <source>
        <strain evidence="8 9">YIM 96934</strain>
    </source>
</reference>
<proteinExistence type="inferred from homology"/>
<dbReference type="Pfam" id="PF04545">
    <property type="entry name" value="Sigma70_r4"/>
    <property type="match status" value="1"/>
</dbReference>
<dbReference type="GO" id="GO:0003677">
    <property type="term" value="F:DNA binding"/>
    <property type="evidence" value="ECO:0007669"/>
    <property type="project" value="UniProtKB-KW"/>
</dbReference>
<dbReference type="SUPFAM" id="SSF88946">
    <property type="entry name" value="Sigma2 domain of RNA polymerase sigma factors"/>
    <property type="match status" value="1"/>
</dbReference>
<dbReference type="InterPro" id="IPR036388">
    <property type="entry name" value="WH-like_DNA-bd_sf"/>
</dbReference>
<evidence type="ECO:0000256" key="2">
    <source>
        <dbReference type="ARBA" id="ARBA00023015"/>
    </source>
</evidence>
<comment type="similarity">
    <text evidence="1">Belongs to the sigma-70 factor family. ECF subfamily.</text>
</comment>
<evidence type="ECO:0000313" key="8">
    <source>
        <dbReference type="EMBL" id="RAW09286.1"/>
    </source>
</evidence>
<protein>
    <submittedName>
        <fullName evidence="8">Sigma-70 family RNA polymerase sigma factor</fullName>
    </submittedName>
</protein>
<dbReference type="Gene3D" id="1.10.1740.10">
    <property type="match status" value="1"/>
</dbReference>
<dbReference type="NCBIfam" id="TIGR02937">
    <property type="entry name" value="sigma70-ECF"/>
    <property type="match status" value="1"/>
</dbReference>
<dbReference type="SUPFAM" id="SSF88659">
    <property type="entry name" value="Sigma3 and sigma4 domains of RNA polymerase sigma factors"/>
    <property type="match status" value="1"/>
</dbReference>